<organism evidence="1 2">
    <name type="scientific">Pinibacter aurantiacus</name>
    <dbReference type="NCBI Taxonomy" id="2851599"/>
    <lineage>
        <taxon>Bacteria</taxon>
        <taxon>Pseudomonadati</taxon>
        <taxon>Bacteroidota</taxon>
        <taxon>Chitinophagia</taxon>
        <taxon>Chitinophagales</taxon>
        <taxon>Chitinophagaceae</taxon>
        <taxon>Pinibacter</taxon>
    </lineage>
</organism>
<comment type="caution">
    <text evidence="1">The sequence shown here is derived from an EMBL/GenBank/DDBJ whole genome shotgun (WGS) entry which is preliminary data.</text>
</comment>
<dbReference type="RefSeq" id="WP_217792978.1">
    <property type="nucleotide sequence ID" value="NZ_JAHSPG010000014.1"/>
</dbReference>
<name>A0A9E2SCZ7_9BACT</name>
<proteinExistence type="predicted"/>
<accession>A0A9E2SCZ7</accession>
<keyword evidence="2" id="KW-1185">Reference proteome</keyword>
<evidence type="ECO:0000313" key="1">
    <source>
        <dbReference type="EMBL" id="MBV4359107.1"/>
    </source>
</evidence>
<protein>
    <submittedName>
        <fullName evidence="1">Uncharacterized protein</fullName>
    </submittedName>
</protein>
<gene>
    <name evidence="1" type="ORF">KTO63_18205</name>
</gene>
<dbReference type="EMBL" id="JAHSPG010000014">
    <property type="protein sequence ID" value="MBV4359107.1"/>
    <property type="molecule type" value="Genomic_DNA"/>
</dbReference>
<dbReference type="Proteomes" id="UP000812270">
    <property type="component" value="Unassembled WGS sequence"/>
</dbReference>
<dbReference type="AlphaFoldDB" id="A0A9E2SCZ7"/>
<evidence type="ECO:0000313" key="2">
    <source>
        <dbReference type="Proteomes" id="UP000812270"/>
    </source>
</evidence>
<reference evidence="1" key="1">
    <citation type="submission" date="2021-06" db="EMBL/GenBank/DDBJ databases">
        <authorList>
            <person name="Huq M.A."/>
        </authorList>
    </citation>
    <scope>NUCLEOTIDE SEQUENCE</scope>
    <source>
        <strain evidence="1">MAH-26</strain>
    </source>
</reference>
<sequence length="174" mass="20346">MINENFVYARIGMALISAQRVEYIANQLVDILREFDVDIFGITGQEFLTTSKKANLARATLGTVFNLLKLNHKLIIKEELDDYVGKRNILAHNFWKNHLHTKSVEQAQSAVDFCQDFGIHSQKLESFFKGFVFFLALRYVKDRTQIDNELKKWEGDFDYFMERLQEKRLQESAG</sequence>